<accession>A0AAV1T0J4</accession>
<sequence>MQRKVRSLWKLIRKSCTLMDGCTTWGNSLCYLDKLDADYAIASIAAHLNGTEAKWHARLGLDDFKGVALVEDHGLADDVHDFGKKRGACTTCRGAKRRTSHESMLDKHRLKTPTLYNWC</sequence>
<evidence type="ECO:0000313" key="3">
    <source>
        <dbReference type="Proteomes" id="UP001162060"/>
    </source>
</evidence>
<name>A0AAV1T0J4_9STRA</name>
<dbReference type="Proteomes" id="UP001162060">
    <property type="component" value="Unassembled WGS sequence"/>
</dbReference>
<protein>
    <submittedName>
        <fullName evidence="1">Uncharacterized protein</fullName>
    </submittedName>
</protein>
<reference evidence="1" key="1">
    <citation type="submission" date="2024-01" db="EMBL/GenBank/DDBJ databases">
        <authorList>
            <person name="Webb A."/>
        </authorList>
    </citation>
    <scope>NUCLEOTIDE SEQUENCE</scope>
    <source>
        <strain evidence="1">Pm1</strain>
    </source>
</reference>
<proteinExistence type="predicted"/>
<dbReference type="AlphaFoldDB" id="A0AAV1T0J4"/>
<evidence type="ECO:0000313" key="2">
    <source>
        <dbReference type="EMBL" id="CAK7941093.1"/>
    </source>
</evidence>
<organism evidence="1 3">
    <name type="scientific">Peronospora matthiolae</name>
    <dbReference type="NCBI Taxonomy" id="2874970"/>
    <lineage>
        <taxon>Eukaryota</taxon>
        <taxon>Sar</taxon>
        <taxon>Stramenopiles</taxon>
        <taxon>Oomycota</taxon>
        <taxon>Peronosporomycetes</taxon>
        <taxon>Peronosporales</taxon>
        <taxon>Peronosporaceae</taxon>
        <taxon>Peronospora</taxon>
    </lineage>
</organism>
<dbReference type="EMBL" id="CAKLBY020000003">
    <property type="protein sequence ID" value="CAK7893883.1"/>
    <property type="molecule type" value="Genomic_DNA"/>
</dbReference>
<gene>
    <name evidence="2" type="ORF">PM001_LOCUS26243</name>
    <name evidence="1" type="ORF">PM001_LOCUS710</name>
</gene>
<evidence type="ECO:0000313" key="1">
    <source>
        <dbReference type="EMBL" id="CAK7893883.1"/>
    </source>
</evidence>
<comment type="caution">
    <text evidence="1">The sequence shown here is derived from an EMBL/GenBank/DDBJ whole genome shotgun (WGS) entry which is preliminary data.</text>
</comment>
<dbReference type="EMBL" id="CAKLBY020000264">
    <property type="protein sequence ID" value="CAK7941093.1"/>
    <property type="molecule type" value="Genomic_DNA"/>
</dbReference>